<name>A0A077ZGS3_TRITR</name>
<feature type="chain" id="PRO_5018745106" evidence="6">
    <location>
        <begin position="20"/>
        <end position="360"/>
    </location>
</feature>
<keyword evidence="2" id="KW-0645">Protease</keyword>
<feature type="signal peptide" evidence="6">
    <location>
        <begin position="1"/>
        <end position="19"/>
    </location>
</feature>
<dbReference type="PROSITE" id="PS00639">
    <property type="entry name" value="THIOL_PROTEASE_HIS"/>
    <property type="match status" value="1"/>
</dbReference>
<evidence type="ECO:0000256" key="4">
    <source>
        <dbReference type="ARBA" id="ARBA00022807"/>
    </source>
</evidence>
<dbReference type="GO" id="GO:0008234">
    <property type="term" value="F:cysteine-type peptidase activity"/>
    <property type="evidence" value="ECO:0007669"/>
    <property type="project" value="UniProtKB-KW"/>
</dbReference>
<dbReference type="Gene3D" id="3.90.70.10">
    <property type="entry name" value="Cysteine proteinases"/>
    <property type="match status" value="1"/>
</dbReference>
<evidence type="ECO:0000256" key="1">
    <source>
        <dbReference type="ARBA" id="ARBA00008455"/>
    </source>
</evidence>
<gene>
    <name evidence="8" type="ORF">TTRE_0000717401</name>
</gene>
<reference evidence="8" key="1">
    <citation type="submission" date="2014-01" db="EMBL/GenBank/DDBJ databases">
        <authorList>
            <person name="Aslett M."/>
        </authorList>
    </citation>
    <scope>NUCLEOTIDE SEQUENCE</scope>
</reference>
<dbReference type="PROSITE" id="PS00640">
    <property type="entry name" value="THIOL_PROTEASE_ASN"/>
    <property type="match status" value="1"/>
</dbReference>
<dbReference type="InterPro" id="IPR038765">
    <property type="entry name" value="Papain-like_cys_pep_sf"/>
</dbReference>
<dbReference type="STRING" id="36087.A0A077ZGS3"/>
<dbReference type="InterPro" id="IPR000169">
    <property type="entry name" value="Pept_cys_AS"/>
</dbReference>
<dbReference type="InterPro" id="IPR000668">
    <property type="entry name" value="Peptidase_C1A_C"/>
</dbReference>
<keyword evidence="3" id="KW-0378">Hydrolase</keyword>
<sequence>MKMLNLSTFVLIVVSLANAAYYEQRYEELERKFRLDSNSNSQMTWSLTKNPYFKNKSKAEIQRLLGFIPSDANRIEEDRSEEGDNHDSRVTVSKKALPEEYDVRKRYPYCKYIGFIKDQANCGSCWAVSSASVMSDRICIASNGSEQVLLSEEDILSCCATCGSGCDGGNPIEAFNYWRKKGVPTGGPYGSKQGCKPYSIAPCGDACSGTAETPSCKAKCIPQYKIPLRLDRTHGVQLCNRVLPEQEIYLGSKVKFLGSEGTERIMQDLYTNGPLVAGFVVYEDFLYYGKGVYQHKFGSSLGGHAVRIIGWGVEKGVDYWLVANSWNETFGEEGLFRIRRGNNECGFEDYIVASKPRLLS</sequence>
<keyword evidence="9" id="KW-1185">Reference proteome</keyword>
<dbReference type="EMBL" id="HG806432">
    <property type="protein sequence ID" value="CDW58848.1"/>
    <property type="molecule type" value="Genomic_DNA"/>
</dbReference>
<dbReference type="CDD" id="cd02620">
    <property type="entry name" value="Peptidase_C1A_CathepsinB"/>
    <property type="match status" value="1"/>
</dbReference>
<evidence type="ECO:0000256" key="3">
    <source>
        <dbReference type="ARBA" id="ARBA00022801"/>
    </source>
</evidence>
<evidence type="ECO:0000313" key="8">
    <source>
        <dbReference type="EMBL" id="CDW58848.1"/>
    </source>
</evidence>
<keyword evidence="4" id="KW-0788">Thiol protease</keyword>
<dbReference type="PANTHER" id="PTHR12411">
    <property type="entry name" value="CYSTEINE PROTEASE FAMILY C1-RELATED"/>
    <property type="match status" value="1"/>
</dbReference>
<evidence type="ECO:0000256" key="5">
    <source>
        <dbReference type="ARBA" id="ARBA00023157"/>
    </source>
</evidence>
<evidence type="ECO:0000256" key="2">
    <source>
        <dbReference type="ARBA" id="ARBA00022670"/>
    </source>
</evidence>
<keyword evidence="6" id="KW-0732">Signal</keyword>
<organism evidence="8 9">
    <name type="scientific">Trichuris trichiura</name>
    <name type="common">Whipworm</name>
    <name type="synonym">Trichocephalus trichiurus</name>
    <dbReference type="NCBI Taxonomy" id="36087"/>
    <lineage>
        <taxon>Eukaryota</taxon>
        <taxon>Metazoa</taxon>
        <taxon>Ecdysozoa</taxon>
        <taxon>Nematoda</taxon>
        <taxon>Enoplea</taxon>
        <taxon>Dorylaimia</taxon>
        <taxon>Trichinellida</taxon>
        <taxon>Trichuridae</taxon>
        <taxon>Trichuris</taxon>
    </lineage>
</organism>
<dbReference type="SUPFAM" id="SSF54001">
    <property type="entry name" value="Cysteine proteinases"/>
    <property type="match status" value="1"/>
</dbReference>
<dbReference type="Proteomes" id="UP000030665">
    <property type="component" value="Unassembled WGS sequence"/>
</dbReference>
<dbReference type="SMART" id="SM00645">
    <property type="entry name" value="Pept_C1"/>
    <property type="match status" value="1"/>
</dbReference>
<protein>
    <submittedName>
        <fullName evidence="8">Gut specific cysteine proteinase</fullName>
    </submittedName>
</protein>
<evidence type="ECO:0000313" key="9">
    <source>
        <dbReference type="Proteomes" id="UP000030665"/>
    </source>
</evidence>
<dbReference type="PROSITE" id="PS00139">
    <property type="entry name" value="THIOL_PROTEASE_CYS"/>
    <property type="match status" value="1"/>
</dbReference>
<evidence type="ECO:0000259" key="7">
    <source>
        <dbReference type="SMART" id="SM00645"/>
    </source>
</evidence>
<keyword evidence="5" id="KW-1015">Disulfide bond</keyword>
<evidence type="ECO:0000256" key="6">
    <source>
        <dbReference type="SAM" id="SignalP"/>
    </source>
</evidence>
<dbReference type="InterPro" id="IPR025661">
    <property type="entry name" value="Pept_asp_AS"/>
</dbReference>
<dbReference type="MEROPS" id="C01.133"/>
<dbReference type="GO" id="GO:0006508">
    <property type="term" value="P:proteolysis"/>
    <property type="evidence" value="ECO:0007669"/>
    <property type="project" value="UniProtKB-KW"/>
</dbReference>
<reference evidence="8" key="2">
    <citation type="submission" date="2014-03" db="EMBL/GenBank/DDBJ databases">
        <title>The whipworm genome and dual-species transcriptomics of an intimate host-pathogen interaction.</title>
        <authorList>
            <person name="Foth B.J."/>
            <person name="Tsai I.J."/>
            <person name="Reid A.J."/>
            <person name="Bancroft A.J."/>
            <person name="Nichol S."/>
            <person name="Tracey A."/>
            <person name="Holroyd N."/>
            <person name="Cotton J.A."/>
            <person name="Stanley E.J."/>
            <person name="Zarowiecki M."/>
            <person name="Liu J.Z."/>
            <person name="Huckvale T."/>
            <person name="Cooper P.J."/>
            <person name="Grencis R.K."/>
            <person name="Berriman M."/>
        </authorList>
    </citation>
    <scope>NUCLEOTIDE SEQUENCE [LARGE SCALE GENOMIC DNA]</scope>
</reference>
<accession>A0A077ZGS3</accession>
<dbReference type="InterPro" id="IPR013128">
    <property type="entry name" value="Peptidase_C1A"/>
</dbReference>
<comment type="similarity">
    <text evidence="1">Belongs to the peptidase C1 family.</text>
</comment>
<dbReference type="PRINTS" id="PR00705">
    <property type="entry name" value="PAPAIN"/>
</dbReference>
<dbReference type="AlphaFoldDB" id="A0A077ZGS3"/>
<feature type="domain" description="Peptidase C1A papain C-terminal" evidence="7">
    <location>
        <begin position="97"/>
        <end position="355"/>
    </location>
</feature>
<dbReference type="InterPro" id="IPR025660">
    <property type="entry name" value="Pept_his_AS"/>
</dbReference>
<dbReference type="OrthoDB" id="5850821at2759"/>
<dbReference type="Pfam" id="PF00112">
    <property type="entry name" value="Peptidase_C1"/>
    <property type="match status" value="1"/>
</dbReference>
<proteinExistence type="inferred from homology"/>